<gene>
    <name evidence="2" type="ORF">RRG08_059189</name>
</gene>
<dbReference type="Proteomes" id="UP001283361">
    <property type="component" value="Unassembled WGS sequence"/>
</dbReference>
<evidence type="ECO:0000313" key="3">
    <source>
        <dbReference type="Proteomes" id="UP001283361"/>
    </source>
</evidence>
<accession>A0AAE0ZEG2</accession>
<evidence type="ECO:0000313" key="2">
    <source>
        <dbReference type="EMBL" id="KAK3767857.1"/>
    </source>
</evidence>
<sequence length="349" mass="38506">MTGQTRCLRAALRHAPLLSCASLAPGVNKARIGDYANLYPYPRLTDKMFCLRLGLSAQETQVPHDRRTTNTALSLAVFYRCASCKPWPAILSSGSTVSLHRLAGNFCLRCSFPAHPALNSRTAFTYSTLCMYERLGDGNAKGHGSWYTSRMSYQNTSHVSVQREDSLIEPRWAVLVVCLPKACLSWRDKPSSTADPLGSVDLQSHFKENLRLNRCEAQKNPMVVASPGLRVMSVTKQYCQVHRDGASNEISSLSGKVLIYQFITSKNTGVNLSYDALRAMFLLEQHSSAGACWDIYRFVVSSRLRESDPESDVVSVPSTSPADPSSGQTSMTGNDPINRWSSIHDARSV</sequence>
<dbReference type="AlphaFoldDB" id="A0AAE0ZEG2"/>
<feature type="region of interest" description="Disordered" evidence="1">
    <location>
        <begin position="309"/>
        <end position="349"/>
    </location>
</feature>
<reference evidence="2" key="1">
    <citation type="journal article" date="2023" name="G3 (Bethesda)">
        <title>A reference genome for the long-term kleptoplast-retaining sea slug Elysia crispata morphotype clarki.</title>
        <authorList>
            <person name="Eastman K.E."/>
            <person name="Pendleton A.L."/>
            <person name="Shaikh M.A."/>
            <person name="Suttiyut T."/>
            <person name="Ogas R."/>
            <person name="Tomko P."/>
            <person name="Gavelis G."/>
            <person name="Widhalm J.R."/>
            <person name="Wisecaver J.H."/>
        </authorList>
    </citation>
    <scope>NUCLEOTIDE SEQUENCE</scope>
    <source>
        <strain evidence="2">ECLA1</strain>
    </source>
</reference>
<feature type="compositionally biased region" description="Polar residues" evidence="1">
    <location>
        <begin position="327"/>
        <end position="341"/>
    </location>
</feature>
<keyword evidence="3" id="KW-1185">Reference proteome</keyword>
<feature type="compositionally biased region" description="Low complexity" evidence="1">
    <location>
        <begin position="312"/>
        <end position="326"/>
    </location>
</feature>
<dbReference type="EMBL" id="JAWDGP010004098">
    <property type="protein sequence ID" value="KAK3767857.1"/>
    <property type="molecule type" value="Genomic_DNA"/>
</dbReference>
<comment type="caution">
    <text evidence="2">The sequence shown here is derived from an EMBL/GenBank/DDBJ whole genome shotgun (WGS) entry which is preliminary data.</text>
</comment>
<organism evidence="2 3">
    <name type="scientific">Elysia crispata</name>
    <name type="common">lettuce slug</name>
    <dbReference type="NCBI Taxonomy" id="231223"/>
    <lineage>
        <taxon>Eukaryota</taxon>
        <taxon>Metazoa</taxon>
        <taxon>Spiralia</taxon>
        <taxon>Lophotrochozoa</taxon>
        <taxon>Mollusca</taxon>
        <taxon>Gastropoda</taxon>
        <taxon>Heterobranchia</taxon>
        <taxon>Euthyneura</taxon>
        <taxon>Panpulmonata</taxon>
        <taxon>Sacoglossa</taxon>
        <taxon>Placobranchoidea</taxon>
        <taxon>Plakobranchidae</taxon>
        <taxon>Elysia</taxon>
    </lineage>
</organism>
<name>A0AAE0ZEG2_9GAST</name>
<proteinExistence type="predicted"/>
<protein>
    <submittedName>
        <fullName evidence="2">Uncharacterized protein</fullName>
    </submittedName>
</protein>
<evidence type="ECO:0000256" key="1">
    <source>
        <dbReference type="SAM" id="MobiDB-lite"/>
    </source>
</evidence>